<organism evidence="3 4">
    <name type="scientific">Muricoprocola aceti</name>
    <dbReference type="NCBI Taxonomy" id="2981772"/>
    <lineage>
        <taxon>Bacteria</taxon>
        <taxon>Bacillati</taxon>
        <taxon>Bacillota</taxon>
        <taxon>Clostridia</taxon>
        <taxon>Lachnospirales</taxon>
        <taxon>Lachnospiraceae</taxon>
        <taxon>Muricoprocola</taxon>
    </lineage>
</organism>
<dbReference type="EMBL" id="JAOQKE010000009">
    <property type="protein sequence ID" value="MCU6725397.1"/>
    <property type="molecule type" value="Genomic_DNA"/>
</dbReference>
<feature type="compositionally biased region" description="Polar residues" evidence="1">
    <location>
        <begin position="68"/>
        <end position="94"/>
    </location>
</feature>
<evidence type="ECO:0000256" key="2">
    <source>
        <dbReference type="SAM" id="SignalP"/>
    </source>
</evidence>
<keyword evidence="2" id="KW-0732">Signal</keyword>
<proteinExistence type="predicted"/>
<reference evidence="3 4" key="1">
    <citation type="journal article" date="2021" name="ISME Commun">
        <title>Automated analysis of genomic sequences facilitates high-throughput and comprehensive description of bacteria.</title>
        <authorList>
            <person name="Hitch T.C.A."/>
        </authorList>
    </citation>
    <scope>NUCLEOTIDE SEQUENCE [LARGE SCALE GENOMIC DNA]</scope>
    <source>
        <strain evidence="3 4">Sanger_29</strain>
    </source>
</reference>
<protein>
    <submittedName>
        <fullName evidence="3">Terpene cyclase/mutase family protein</fullName>
    </submittedName>
</protein>
<evidence type="ECO:0000256" key="1">
    <source>
        <dbReference type="SAM" id="MobiDB-lite"/>
    </source>
</evidence>
<feature type="compositionally biased region" description="Acidic residues" evidence="1">
    <location>
        <begin position="147"/>
        <end position="164"/>
    </location>
</feature>
<feature type="region of interest" description="Disordered" evidence="1">
    <location>
        <begin position="319"/>
        <end position="344"/>
    </location>
</feature>
<feature type="region of interest" description="Disordered" evidence="1">
    <location>
        <begin position="34"/>
        <end position="164"/>
    </location>
</feature>
<feature type="chain" id="PRO_5046310852" evidence="2">
    <location>
        <begin position="25"/>
        <end position="970"/>
    </location>
</feature>
<feature type="region of interest" description="Disordered" evidence="1">
    <location>
        <begin position="715"/>
        <end position="808"/>
    </location>
</feature>
<dbReference type="Gene3D" id="1.50.10.20">
    <property type="match status" value="1"/>
</dbReference>
<accession>A0ABT2SLL7</accession>
<evidence type="ECO:0000313" key="4">
    <source>
        <dbReference type="Proteomes" id="UP001652338"/>
    </source>
</evidence>
<dbReference type="Proteomes" id="UP001652338">
    <property type="component" value="Unassembled WGS sequence"/>
</dbReference>
<sequence length="970" mass="105950">MKDRMKRLSILFMTATLCTGTLYAQCEPVNAEATQPDTYAESTVDAKAEAQSADNEKPAESDKEQTGENETQPETAQVQETESTAPETESQTEAQTDHAGSYDGESQAEATESKISTGETQTETTESHTSETDASQKKTADSKTGESDTEETTREEEQEESDENLEELLVKDQAGNALKKEPFHLPKTLTAGTETYPVEYRQGVWKVMVPANCKTLQITVPDQKENEELSFTKWGGYLTESDKHWYLCPDDPIQDAYTTQGNTYTIDLEKFTLSMEEITREQLAVYGDLAEDITYAEILLTGEGRSELLLVEFATEAMTEEAPEAETEAATEETTENLTEPEESAEIAALSASAGQVDTAYNAAGKNLSASAEKSTPTVGSINGDWQILGLARSGKLTDDVLNKYLANVISTLKENNGKLHDKRYTDYSRVVLALTSLGIDVTNVGGYNLLQPLSDYDQTVWQRVNGATWALIAFDSHDYEIPQAASGKTQNSRDKLIQNILDQEVSGGGWDLSGRSADPDVTAMAIQALAPYYSTNAQVKAAVDRGLNKLSAMQKSNGSYATYGSETSESCSQVIVALTAMGIDPNTDSRFVKNGKSVVDALLTYANADGSFRHVLDGDANQMATEQAYYALTAYERFTGGKTRLYDMTDVELPSDKEKAETVQKLIAAIPDNIKLADKNQIEAAKAMYDSLTTVQKSLVTNYSKLEASMKKLQELEKSSGSGSESGSGSGSGSDNKTNTTNKKTTGSTKKVNLVSGSSGKKGGTAAGKTASGKTTADTKEKESEKETDKNATKTTEKKGGTKTEKEVTSLITELNSLFRKTKASEKLPDDAEDYTDAQKEQILDIYRTYSELTDAQKKEVEASSHYKDYEKAVESFKETNHYDKAADIDLRDNEEEILPWYVQVEASSLNVESSQAEQVSQALKGRGELLNLTDISLMDLLDNTQWEPEDLVRVSVPKTDLDGYEQVA</sequence>
<feature type="compositionally biased region" description="Basic and acidic residues" evidence="1">
    <location>
        <begin position="125"/>
        <end position="146"/>
    </location>
</feature>
<feature type="signal peptide" evidence="2">
    <location>
        <begin position="1"/>
        <end position="24"/>
    </location>
</feature>
<feature type="compositionally biased region" description="Low complexity" evidence="1">
    <location>
        <begin position="734"/>
        <end position="760"/>
    </location>
</feature>
<gene>
    <name evidence="3" type="ORF">OCV47_08550</name>
</gene>
<dbReference type="SUPFAM" id="SSF48239">
    <property type="entry name" value="Terpenoid cyclases/Protein prenyltransferases"/>
    <property type="match status" value="1"/>
</dbReference>
<feature type="compositionally biased region" description="Basic and acidic residues" evidence="1">
    <location>
        <begin position="44"/>
        <end position="66"/>
    </location>
</feature>
<dbReference type="CDD" id="cd00688">
    <property type="entry name" value="ISOPREN_C2_like"/>
    <property type="match status" value="1"/>
</dbReference>
<feature type="non-terminal residue" evidence="3">
    <location>
        <position position="970"/>
    </location>
</feature>
<name>A0ABT2SLL7_9FIRM</name>
<dbReference type="InterPro" id="IPR008930">
    <property type="entry name" value="Terpenoid_cyclase/PrenylTrfase"/>
</dbReference>
<comment type="caution">
    <text evidence="3">The sequence shown here is derived from an EMBL/GenBank/DDBJ whole genome shotgun (WGS) entry which is preliminary data.</text>
</comment>
<feature type="compositionally biased region" description="Low complexity" evidence="1">
    <location>
        <begin position="768"/>
        <end position="777"/>
    </location>
</feature>
<feature type="compositionally biased region" description="Basic and acidic residues" evidence="1">
    <location>
        <begin position="778"/>
        <end position="808"/>
    </location>
</feature>
<keyword evidence="4" id="KW-1185">Reference proteome</keyword>
<dbReference type="RefSeq" id="WP_262654693.1">
    <property type="nucleotide sequence ID" value="NZ_JAOQKE010000009.1"/>
</dbReference>
<evidence type="ECO:0000313" key="3">
    <source>
        <dbReference type="EMBL" id="MCU6725397.1"/>
    </source>
</evidence>